<dbReference type="Proteomes" id="UP001196413">
    <property type="component" value="Unassembled WGS sequence"/>
</dbReference>
<comment type="caution">
    <text evidence="1">The sequence shown here is derived from an EMBL/GenBank/DDBJ whole genome shotgun (WGS) entry which is preliminary data.</text>
</comment>
<protein>
    <submittedName>
        <fullName evidence="1">Uncharacterized protein</fullName>
    </submittedName>
</protein>
<name>A0AAD5QF08_PARTN</name>
<reference evidence="1" key="1">
    <citation type="submission" date="2021-06" db="EMBL/GenBank/DDBJ databases">
        <title>Parelaphostrongylus tenuis whole genome reference sequence.</title>
        <authorList>
            <person name="Garwood T.J."/>
            <person name="Larsen P.A."/>
            <person name="Fountain-Jones N.M."/>
            <person name="Garbe J.R."/>
            <person name="Macchietto M.G."/>
            <person name="Kania S.A."/>
            <person name="Gerhold R.W."/>
            <person name="Richards J.E."/>
            <person name="Wolf T.M."/>
        </authorList>
    </citation>
    <scope>NUCLEOTIDE SEQUENCE</scope>
    <source>
        <strain evidence="1">MNPRO001-30</strain>
        <tissue evidence="1">Meninges</tissue>
    </source>
</reference>
<sequence>MSRVLRSDVEGIVLESVPKLVTPPTTPKALIGDHYRFDILFSTATSSRRHATGLSENASCSRHDYLLSACAGHYYITQRHRPEDLWRKTSIKRARKASGNESAGRLVSFPINDLIASLLMIVA</sequence>
<organism evidence="1 2">
    <name type="scientific">Parelaphostrongylus tenuis</name>
    <name type="common">Meningeal worm</name>
    <dbReference type="NCBI Taxonomy" id="148309"/>
    <lineage>
        <taxon>Eukaryota</taxon>
        <taxon>Metazoa</taxon>
        <taxon>Ecdysozoa</taxon>
        <taxon>Nematoda</taxon>
        <taxon>Chromadorea</taxon>
        <taxon>Rhabditida</taxon>
        <taxon>Rhabditina</taxon>
        <taxon>Rhabditomorpha</taxon>
        <taxon>Strongyloidea</taxon>
        <taxon>Metastrongylidae</taxon>
        <taxon>Parelaphostrongylus</taxon>
    </lineage>
</organism>
<dbReference type="AlphaFoldDB" id="A0AAD5QF08"/>
<accession>A0AAD5QF08</accession>
<keyword evidence="2" id="KW-1185">Reference proteome</keyword>
<evidence type="ECO:0000313" key="2">
    <source>
        <dbReference type="Proteomes" id="UP001196413"/>
    </source>
</evidence>
<dbReference type="EMBL" id="JAHQIW010000572">
    <property type="protein sequence ID" value="KAJ1348867.1"/>
    <property type="molecule type" value="Genomic_DNA"/>
</dbReference>
<gene>
    <name evidence="1" type="ORF">KIN20_004262</name>
</gene>
<proteinExistence type="predicted"/>
<evidence type="ECO:0000313" key="1">
    <source>
        <dbReference type="EMBL" id="KAJ1348867.1"/>
    </source>
</evidence>